<dbReference type="EnsemblPlants" id="OB0139G10020.1">
    <property type="protein sequence ID" value="OB0139G10020.1"/>
    <property type="gene ID" value="OB0139G10020"/>
</dbReference>
<dbReference type="Gramene" id="OB0139G10020.1">
    <property type="protein sequence ID" value="OB0139G10020.1"/>
    <property type="gene ID" value="OB0139G10020"/>
</dbReference>
<evidence type="ECO:0000313" key="3">
    <source>
        <dbReference type="Proteomes" id="UP000006038"/>
    </source>
</evidence>
<feature type="region of interest" description="Disordered" evidence="1">
    <location>
        <begin position="1"/>
        <end position="81"/>
    </location>
</feature>
<proteinExistence type="predicted"/>
<protein>
    <submittedName>
        <fullName evidence="2">Uncharacterized protein</fullName>
    </submittedName>
</protein>
<accession>J3KVB7</accession>
<sequence length="81" mass="8940">MEGGADRWAPQVVRGRGEGRMTCGPREERERKGWRRLTSGPEEARERRRGRRVGSTHRGGEENRGGDGYGDLRCSVAATGG</sequence>
<evidence type="ECO:0000313" key="2">
    <source>
        <dbReference type="EnsemblPlants" id="OB0139G10020.1"/>
    </source>
</evidence>
<feature type="compositionally biased region" description="Basic and acidic residues" evidence="1">
    <location>
        <begin position="15"/>
        <end position="31"/>
    </location>
</feature>
<dbReference type="Proteomes" id="UP000006038">
    <property type="component" value="Unassembled WGS sequence"/>
</dbReference>
<organism evidence="2">
    <name type="scientific">Oryza brachyantha</name>
    <name type="common">malo sina</name>
    <dbReference type="NCBI Taxonomy" id="4533"/>
    <lineage>
        <taxon>Eukaryota</taxon>
        <taxon>Viridiplantae</taxon>
        <taxon>Streptophyta</taxon>
        <taxon>Embryophyta</taxon>
        <taxon>Tracheophyta</taxon>
        <taxon>Spermatophyta</taxon>
        <taxon>Magnoliopsida</taxon>
        <taxon>Liliopsida</taxon>
        <taxon>Poales</taxon>
        <taxon>Poaceae</taxon>
        <taxon>BOP clade</taxon>
        <taxon>Oryzoideae</taxon>
        <taxon>Oryzeae</taxon>
        <taxon>Oryzinae</taxon>
        <taxon>Oryza</taxon>
    </lineage>
</organism>
<evidence type="ECO:0000256" key="1">
    <source>
        <dbReference type="SAM" id="MobiDB-lite"/>
    </source>
</evidence>
<dbReference type="HOGENOM" id="CLU_2577706_0_0_1"/>
<name>J3KVB7_ORYBR</name>
<dbReference type="AlphaFoldDB" id="J3KVB7"/>
<keyword evidence="3" id="KW-1185">Reference proteome</keyword>
<reference evidence="2" key="1">
    <citation type="submission" date="2015-06" db="UniProtKB">
        <authorList>
            <consortium name="EnsemblPlants"/>
        </authorList>
    </citation>
    <scope>IDENTIFICATION</scope>
</reference>